<dbReference type="PANTHER" id="PTHR22807:SF53">
    <property type="entry name" value="RIBOSOMAL RNA SMALL SUBUNIT METHYLTRANSFERASE B-RELATED"/>
    <property type="match status" value="1"/>
</dbReference>
<comment type="similarity">
    <text evidence="5">Belongs to the class I-like SAM-binding methyltransferase superfamily. RsmB/NOP family.</text>
</comment>
<dbReference type="GO" id="GO:0001510">
    <property type="term" value="P:RNA methylation"/>
    <property type="evidence" value="ECO:0007669"/>
    <property type="project" value="InterPro"/>
</dbReference>
<evidence type="ECO:0000256" key="1">
    <source>
        <dbReference type="ARBA" id="ARBA00022603"/>
    </source>
</evidence>
<reference evidence="7 8" key="1">
    <citation type="submission" date="2018-03" db="EMBL/GenBank/DDBJ databases">
        <title>Genome sequencing of Phreatobacter sp.</title>
        <authorList>
            <person name="Kim S.-J."/>
            <person name="Heo J."/>
            <person name="Kwon S.-W."/>
        </authorList>
    </citation>
    <scope>NUCLEOTIDE SEQUENCE [LARGE SCALE GENOMIC DNA]</scope>
    <source>
        <strain evidence="7 8">S-12</strain>
    </source>
</reference>
<dbReference type="Pfam" id="PF22458">
    <property type="entry name" value="RsmF-B_ferredox"/>
    <property type="match status" value="1"/>
</dbReference>
<keyword evidence="2 5" id="KW-0808">Transferase</keyword>
<dbReference type="Proteomes" id="UP000237889">
    <property type="component" value="Chromosome"/>
</dbReference>
<protein>
    <submittedName>
        <fullName evidence="7">MFS transporter</fullName>
    </submittedName>
</protein>
<dbReference type="InterPro" id="IPR023267">
    <property type="entry name" value="RCMT"/>
</dbReference>
<dbReference type="PRINTS" id="PR02008">
    <property type="entry name" value="RCMTFAMILY"/>
</dbReference>
<feature type="active site" description="Nucleophile" evidence="5">
    <location>
        <position position="362"/>
    </location>
</feature>
<evidence type="ECO:0000256" key="4">
    <source>
        <dbReference type="ARBA" id="ARBA00022884"/>
    </source>
</evidence>
<dbReference type="Gene3D" id="3.30.70.1170">
    <property type="entry name" value="Sun protein, domain 3"/>
    <property type="match status" value="1"/>
</dbReference>
<feature type="binding site" evidence="5">
    <location>
        <position position="309"/>
    </location>
    <ligand>
        <name>S-adenosyl-L-methionine</name>
        <dbReference type="ChEBI" id="CHEBI:59789"/>
    </ligand>
</feature>
<feature type="binding site" evidence="5">
    <location>
        <position position="262"/>
    </location>
    <ligand>
        <name>S-adenosyl-L-methionine</name>
        <dbReference type="ChEBI" id="CHEBI:59789"/>
    </ligand>
</feature>
<dbReference type="InterPro" id="IPR054728">
    <property type="entry name" value="RsmB-like_ferredoxin"/>
</dbReference>
<keyword evidence="8" id="KW-1185">Reference proteome</keyword>
<dbReference type="Gene3D" id="3.40.50.150">
    <property type="entry name" value="Vaccinia Virus protein VP39"/>
    <property type="match status" value="1"/>
</dbReference>
<dbReference type="InterPro" id="IPR029063">
    <property type="entry name" value="SAM-dependent_MTases_sf"/>
</dbReference>
<dbReference type="SUPFAM" id="SSF53335">
    <property type="entry name" value="S-adenosyl-L-methionine-dependent methyltransferases"/>
    <property type="match status" value="1"/>
</dbReference>
<proteinExistence type="inferred from homology"/>
<keyword evidence="1 5" id="KW-0489">Methyltransferase</keyword>
<dbReference type="InterPro" id="IPR049560">
    <property type="entry name" value="MeTrfase_RsmB-F_NOP2_cat"/>
</dbReference>
<dbReference type="PROSITE" id="PS51686">
    <property type="entry name" value="SAM_MT_RSMB_NOP"/>
    <property type="match status" value="1"/>
</dbReference>
<dbReference type="GO" id="GO:0008173">
    <property type="term" value="F:RNA methyltransferase activity"/>
    <property type="evidence" value="ECO:0007669"/>
    <property type="project" value="InterPro"/>
</dbReference>
<keyword evidence="4 5" id="KW-0694">RNA-binding</keyword>
<accession>A0A2S0N8M2</accession>
<sequence length="434" mass="46524">MTPSARLSAAIEVLADIEARRRPAPDALKDWGLAHRFAGSKDRAAIASLVYDALRRRASAAHVMGEAGPRAVLLGALALGRGMDVEAIAGLCTGERFAPEPLTAEERRRLAALDLSGAPPAVAGDFPDWLADDLAAAFGDRLVPEMAALAERAPIDIRVNTLKTERMRLLPELAHLGPELTPHAPTGLRFGHGEDGRGPTLQVTPEFLKGLFEIQDEGSQLVAALTGAGPDMQVVDLCAGGGGKTLELAALMDNSGQIYATDADARRLAPIHDRLARAGVRNVQVRTPKGRGDEPLADLAGKIDLVVVDAPCTGIGTWRRNPDTKWRVRPGALDERMKDQDLVLDRAAKLVKKGGRIAYITCSVIPRENDQRVAAFLKGNRDFTAVDPREVLALAPDTLSERDDLVTPAGLGLQLSPLRTRTDGFYCAVLERSR</sequence>
<keyword evidence="3 5" id="KW-0949">S-adenosyl-L-methionine</keyword>
<evidence type="ECO:0000256" key="3">
    <source>
        <dbReference type="ARBA" id="ARBA00022691"/>
    </source>
</evidence>
<gene>
    <name evidence="7" type="ORF">C6569_05170</name>
</gene>
<organism evidence="7 8">
    <name type="scientific">Phreatobacter cathodiphilus</name>
    <dbReference type="NCBI Taxonomy" id="1868589"/>
    <lineage>
        <taxon>Bacteria</taxon>
        <taxon>Pseudomonadati</taxon>
        <taxon>Pseudomonadota</taxon>
        <taxon>Alphaproteobacteria</taxon>
        <taxon>Hyphomicrobiales</taxon>
        <taxon>Phreatobacteraceae</taxon>
        <taxon>Phreatobacter</taxon>
    </lineage>
</organism>
<dbReference type="GO" id="GO:0003723">
    <property type="term" value="F:RNA binding"/>
    <property type="evidence" value="ECO:0007669"/>
    <property type="project" value="UniProtKB-UniRule"/>
</dbReference>
<dbReference type="Pfam" id="PF01189">
    <property type="entry name" value="Methyltr_RsmB-F"/>
    <property type="match status" value="1"/>
</dbReference>
<dbReference type="KEGG" id="phr:C6569_05170"/>
<evidence type="ECO:0000256" key="5">
    <source>
        <dbReference type="PROSITE-ProRule" id="PRU01023"/>
    </source>
</evidence>
<evidence type="ECO:0000259" key="6">
    <source>
        <dbReference type="PROSITE" id="PS51686"/>
    </source>
</evidence>
<dbReference type="RefSeq" id="WP_106747832.1">
    <property type="nucleotide sequence ID" value="NZ_CP027668.1"/>
</dbReference>
<dbReference type="AlphaFoldDB" id="A0A2S0N8M2"/>
<dbReference type="PANTHER" id="PTHR22807">
    <property type="entry name" value="NOP2 YEAST -RELATED NOL1/NOP2/FMU SUN DOMAIN-CONTAINING"/>
    <property type="match status" value="1"/>
</dbReference>
<dbReference type="OrthoDB" id="9810297at2"/>
<evidence type="ECO:0000313" key="8">
    <source>
        <dbReference type="Proteomes" id="UP000237889"/>
    </source>
</evidence>
<dbReference type="EMBL" id="CP027668">
    <property type="protein sequence ID" value="AVO44502.1"/>
    <property type="molecule type" value="Genomic_DNA"/>
</dbReference>
<dbReference type="CDD" id="cd02440">
    <property type="entry name" value="AdoMet_MTases"/>
    <property type="match status" value="1"/>
</dbReference>
<feature type="domain" description="SAM-dependent MTase RsmB/NOP-type" evidence="6">
    <location>
        <begin position="145"/>
        <end position="433"/>
    </location>
</feature>
<comment type="caution">
    <text evidence="5">Lacks conserved residue(s) required for the propagation of feature annotation.</text>
</comment>
<name>A0A2S0N8M2_9HYPH</name>
<dbReference type="InterPro" id="IPR001678">
    <property type="entry name" value="MeTrfase_RsmB-F_NOP2_dom"/>
</dbReference>
<evidence type="ECO:0000313" key="7">
    <source>
        <dbReference type="EMBL" id="AVO44502.1"/>
    </source>
</evidence>
<evidence type="ECO:0000256" key="2">
    <source>
        <dbReference type="ARBA" id="ARBA00022679"/>
    </source>
</evidence>